<dbReference type="EMBL" id="UFQT01000549">
    <property type="protein sequence ID" value="SSX25158.1"/>
    <property type="molecule type" value="Genomic_DNA"/>
</dbReference>
<evidence type="ECO:0000256" key="4">
    <source>
        <dbReference type="ARBA" id="ARBA00022833"/>
    </source>
</evidence>
<feature type="compositionally biased region" description="Basic and acidic residues" evidence="7">
    <location>
        <begin position="563"/>
        <end position="577"/>
    </location>
</feature>
<evidence type="ECO:0000313" key="9">
    <source>
        <dbReference type="EMBL" id="SSX25158.1"/>
    </source>
</evidence>
<evidence type="ECO:0000256" key="7">
    <source>
        <dbReference type="SAM" id="MobiDB-lite"/>
    </source>
</evidence>
<feature type="compositionally biased region" description="Basic and acidic residues" evidence="7">
    <location>
        <begin position="495"/>
        <end position="510"/>
    </location>
</feature>
<feature type="compositionally biased region" description="Polar residues" evidence="7">
    <location>
        <begin position="1012"/>
        <end position="1023"/>
    </location>
</feature>
<keyword evidence="2" id="KW-0479">Metal-binding</keyword>
<feature type="region of interest" description="Disordered" evidence="7">
    <location>
        <begin position="479"/>
        <end position="524"/>
    </location>
</feature>
<dbReference type="SUPFAM" id="SSF57850">
    <property type="entry name" value="RING/U-box"/>
    <property type="match status" value="1"/>
</dbReference>
<dbReference type="GO" id="GO:0008270">
    <property type="term" value="F:zinc ion binding"/>
    <property type="evidence" value="ECO:0007669"/>
    <property type="project" value="UniProtKB-KW"/>
</dbReference>
<feature type="compositionally biased region" description="Low complexity" evidence="7">
    <location>
        <begin position="842"/>
        <end position="852"/>
    </location>
</feature>
<evidence type="ECO:0000256" key="2">
    <source>
        <dbReference type="ARBA" id="ARBA00022723"/>
    </source>
</evidence>
<dbReference type="InterPro" id="IPR013083">
    <property type="entry name" value="Znf_RING/FYVE/PHD"/>
</dbReference>
<comment type="subcellular location">
    <subcellularLocation>
        <location evidence="1">Nucleus</location>
    </subcellularLocation>
</comment>
<dbReference type="Gene3D" id="3.10.20.90">
    <property type="entry name" value="Phosphatidylinositol 3-kinase Catalytic Subunit, Chain A, domain 1"/>
    <property type="match status" value="1"/>
</dbReference>
<dbReference type="PROSITE" id="PS50089">
    <property type="entry name" value="ZF_RING_2"/>
    <property type="match status" value="1"/>
</dbReference>
<dbReference type="GO" id="GO:1990841">
    <property type="term" value="F:promoter-specific chromatin binding"/>
    <property type="evidence" value="ECO:0007669"/>
    <property type="project" value="TreeGrafter"/>
</dbReference>
<dbReference type="InterPro" id="IPR032443">
    <property type="entry name" value="RAWUL"/>
</dbReference>
<protein>
    <submittedName>
        <fullName evidence="9">CSON011999 protein</fullName>
    </submittedName>
</protein>
<dbReference type="InterPro" id="IPR001841">
    <property type="entry name" value="Znf_RING"/>
</dbReference>
<feature type="compositionally biased region" description="Polar residues" evidence="7">
    <location>
        <begin position="479"/>
        <end position="494"/>
    </location>
</feature>
<keyword evidence="5" id="KW-0539">Nucleus</keyword>
<dbReference type="SMART" id="SM00184">
    <property type="entry name" value="RING"/>
    <property type="match status" value="1"/>
</dbReference>
<feature type="region of interest" description="Disordered" evidence="7">
    <location>
        <begin position="280"/>
        <end position="448"/>
    </location>
</feature>
<evidence type="ECO:0000259" key="8">
    <source>
        <dbReference type="PROSITE" id="PS50089"/>
    </source>
</evidence>
<dbReference type="PROSITE" id="PS00518">
    <property type="entry name" value="ZF_RING_1"/>
    <property type="match status" value="1"/>
</dbReference>
<feature type="compositionally biased region" description="Polar residues" evidence="7">
    <location>
        <begin position="853"/>
        <end position="862"/>
    </location>
</feature>
<feature type="compositionally biased region" description="Polar residues" evidence="7">
    <location>
        <begin position="641"/>
        <end position="677"/>
    </location>
</feature>
<feature type="compositionally biased region" description="Low complexity" evidence="7">
    <location>
        <begin position="736"/>
        <end position="762"/>
    </location>
</feature>
<evidence type="ECO:0000256" key="6">
    <source>
        <dbReference type="PROSITE-ProRule" id="PRU00175"/>
    </source>
</evidence>
<dbReference type="PANTHER" id="PTHR10825:SF29">
    <property type="entry name" value="POLYCOMB GROUP RING FINGER PROTEIN 1"/>
    <property type="match status" value="1"/>
</dbReference>
<feature type="compositionally biased region" description="Polar residues" evidence="7">
    <location>
        <begin position="365"/>
        <end position="395"/>
    </location>
</feature>
<feature type="region of interest" description="Disordered" evidence="7">
    <location>
        <begin position="128"/>
        <end position="159"/>
    </location>
</feature>
<proteinExistence type="predicted"/>
<feature type="compositionally biased region" description="Basic and acidic residues" evidence="7">
    <location>
        <begin position="422"/>
        <end position="434"/>
    </location>
</feature>
<keyword evidence="3 6" id="KW-0863">Zinc-finger</keyword>
<feature type="compositionally biased region" description="Polar residues" evidence="7">
    <location>
        <begin position="338"/>
        <end position="352"/>
    </location>
</feature>
<dbReference type="InterPro" id="IPR017907">
    <property type="entry name" value="Znf_RING_CS"/>
</dbReference>
<dbReference type="FunFam" id="3.30.40.10:FF:000033">
    <property type="entry name" value="Polycomb group RING finger protein 3"/>
    <property type="match status" value="1"/>
</dbReference>
<dbReference type="OMA" id="NHKAHKL"/>
<evidence type="ECO:0000256" key="5">
    <source>
        <dbReference type="ARBA" id="ARBA00023242"/>
    </source>
</evidence>
<dbReference type="Pfam" id="PF13923">
    <property type="entry name" value="zf-C3HC4_2"/>
    <property type="match status" value="1"/>
</dbReference>
<evidence type="ECO:0000256" key="1">
    <source>
        <dbReference type="ARBA" id="ARBA00004123"/>
    </source>
</evidence>
<dbReference type="AlphaFoldDB" id="A0A336MGF1"/>
<feature type="region of interest" description="Disordered" evidence="7">
    <location>
        <begin position="1009"/>
        <end position="1133"/>
    </location>
</feature>
<feature type="domain" description="RING-type" evidence="8">
    <location>
        <begin position="49"/>
        <end position="88"/>
    </location>
</feature>
<gene>
    <name evidence="9" type="primary">CSON011999</name>
</gene>
<organism evidence="9">
    <name type="scientific">Culicoides sonorensis</name>
    <name type="common">Biting midge</name>
    <dbReference type="NCBI Taxonomy" id="179676"/>
    <lineage>
        <taxon>Eukaryota</taxon>
        <taxon>Metazoa</taxon>
        <taxon>Ecdysozoa</taxon>
        <taxon>Arthropoda</taxon>
        <taxon>Hexapoda</taxon>
        <taxon>Insecta</taxon>
        <taxon>Pterygota</taxon>
        <taxon>Neoptera</taxon>
        <taxon>Endopterygota</taxon>
        <taxon>Diptera</taxon>
        <taxon>Nematocera</taxon>
        <taxon>Chironomoidea</taxon>
        <taxon>Ceratopogonidae</taxon>
        <taxon>Ceratopogoninae</taxon>
        <taxon>Culicoides</taxon>
        <taxon>Monoculicoides</taxon>
    </lineage>
</organism>
<feature type="compositionally biased region" description="Polar residues" evidence="7">
    <location>
        <begin position="1038"/>
        <end position="1053"/>
    </location>
</feature>
<evidence type="ECO:0000256" key="3">
    <source>
        <dbReference type="ARBA" id="ARBA00022771"/>
    </source>
</evidence>
<dbReference type="PANTHER" id="PTHR10825">
    <property type="entry name" value="RING FINGER DOMAIN-CONTAINING, POLYCOMB GROUP COMPONENT"/>
    <property type="match status" value="1"/>
</dbReference>
<dbReference type="VEuPathDB" id="VectorBase:CSON011999"/>
<keyword evidence="4" id="KW-0862">Zinc</keyword>
<feature type="region of interest" description="Disordered" evidence="7">
    <location>
        <begin position="840"/>
        <end position="913"/>
    </location>
</feature>
<feature type="compositionally biased region" description="Polar residues" evidence="7">
    <location>
        <begin position="1101"/>
        <end position="1122"/>
    </location>
</feature>
<dbReference type="Pfam" id="PF16207">
    <property type="entry name" value="RAWUL"/>
    <property type="match status" value="1"/>
</dbReference>
<dbReference type="Gene3D" id="3.30.40.10">
    <property type="entry name" value="Zinc/RING finger domain, C3HC4 (zinc finger)"/>
    <property type="match status" value="1"/>
</dbReference>
<dbReference type="CDD" id="cd17082">
    <property type="entry name" value="RAWUL_PCGF2_like"/>
    <property type="match status" value="1"/>
</dbReference>
<feature type="compositionally biased region" description="Low complexity" evidence="7">
    <location>
        <begin position="280"/>
        <end position="337"/>
    </location>
</feature>
<dbReference type="GO" id="GO:0035102">
    <property type="term" value="C:PRC1 complex"/>
    <property type="evidence" value="ECO:0007669"/>
    <property type="project" value="TreeGrafter"/>
</dbReference>
<feature type="region of interest" description="Disordered" evidence="7">
    <location>
        <begin position="558"/>
        <end position="762"/>
    </location>
</feature>
<feature type="compositionally biased region" description="Polar residues" evidence="7">
    <location>
        <begin position="974"/>
        <end position="993"/>
    </location>
</feature>
<feature type="compositionally biased region" description="Basic and acidic residues" evidence="7">
    <location>
        <begin position="129"/>
        <end position="159"/>
    </location>
</feature>
<dbReference type="GO" id="GO:0000122">
    <property type="term" value="P:negative regulation of transcription by RNA polymerase II"/>
    <property type="evidence" value="ECO:0007669"/>
    <property type="project" value="TreeGrafter"/>
</dbReference>
<feature type="compositionally biased region" description="Basic and acidic residues" evidence="7">
    <location>
        <begin position="626"/>
        <end position="640"/>
    </location>
</feature>
<name>A0A336MGF1_CULSO</name>
<reference evidence="9" key="1">
    <citation type="submission" date="2018-07" db="EMBL/GenBank/DDBJ databases">
        <authorList>
            <person name="Quirk P.G."/>
            <person name="Krulwich T.A."/>
        </authorList>
    </citation>
    <scope>NUCLEOTIDE SEQUENCE</scope>
</reference>
<feature type="region of interest" description="Disordered" evidence="7">
    <location>
        <begin position="936"/>
        <end position="993"/>
    </location>
</feature>
<accession>A0A336MGF1</accession>
<sequence>MMMNSINTNFKINNNNNNNITNDKTMDTNRNITRKPRTKLKAINNFLMCCLCKGYIVEATAITECLHSFCRSCIVKHLTEQTYCPKCKIQNVSKANLRPDDIIKALVYKTIPGLYQSEVQKTKKFNKAHNIESHHGDDSSTTVDDDKKQNDDKSVENKQHYFSPDEPISLSLTYHAESLVGSGVTVQAPPINYLQCPAAVTVHHLKRFVSAKYGIDIERDVNIEIICEDEVLPEDFTLMDVAYCYNWTRTSPLQLMYRIFLHANSTEDQQENNIALPVQNQKSSHNNHNNNNNSQKQNENKNQTDFSANNRFTNNMSNSNNNNRNGNNNNGRSYSNNTDSNKNSGNDSQFLVPSTDFKRLRSNAGGVSSSQSTSPGKDTNAKKNTSNDKSGTVTHESVKQSEYKTQLTVQQQKLTKSNSNTGKEEENDEKRQKTTNELSNAKPKEMNEKINLSVKQNLSTIEKEDLKLRYEAENNKKCYTNTKKSSSNKTVEQQNQEKSKPEIPKLKIELPKNNIKGSDGSKPKIILKLPSPIEKRYVPSQPNPNVDVTEYAKNIGLCPVSELQERMKRDSEREESSHKKRKKAKHSKEPSGKKRKIHAEVSSLTLDDEVKLKVKMIKPPSKHEKRSNSVDETKSVKQDTNDGASKQPKTPNNTSVSKETPTPNTENEKSPATSSILRTIRHKPMVYIPNVDKNIPEEQDTISDIVKRVQQVPVNKAPSPNKPQTPPKANSPIKISPKVSPVQKSPSPVVTQKQQLNQQKLQQQQKQQQQQQQQQQNNQKLQLQKQQQQQQQKMQNSKSIAQQMQAMQALQALKAQMSAGNMMMMPPFGPGSLVDIRMQRMSSPSHTSRSFSPKPNNSTSPLSLPMPAPISNQQMNKNFPGLPTNLPQQQQQRQNMKRPAGSDTPMPKTPRVNHMDLSEHKMRKQVYAPIMDFQSLNKKSPEPRPILSKPPPVSQPKNTDQNQKKPCPRLVAPSSISVTRVGDNTSNVPVQQTNRPAVEILKIPSTVPAIDQKSNMNKQQTKATRPPPGTIPLFKIQKSLQTGKANANQANNKPRNEGDKALDLSLSPTGGSGPKKYDVGPVIDLTDSGESNSNKKSNEKPPQNNVTQANQRNLNTNNTGKTESVKPKMPGLTALPLPKLQEISKNRALVRQQNLSVRNVPNPSALAFRHQAQIPGLTKVNSPPASKLNEKVQQLHNMKEIQQRQRIAPED</sequence>
<feature type="compositionally biased region" description="Low complexity" evidence="7">
    <location>
        <begin position="404"/>
        <end position="416"/>
    </location>
</feature>